<evidence type="ECO:0000313" key="5">
    <source>
        <dbReference type="Proteomes" id="UP001148786"/>
    </source>
</evidence>
<name>A0A9W8MXT3_9AGAR</name>
<feature type="transmembrane region" description="Helical" evidence="2">
    <location>
        <begin position="49"/>
        <end position="70"/>
    </location>
</feature>
<comment type="caution">
    <text evidence="4">The sequence shown here is derived from an EMBL/GenBank/DDBJ whole genome shotgun (WGS) entry which is preliminary data.</text>
</comment>
<gene>
    <name evidence="4" type="ORF">NLJ89_g2220</name>
</gene>
<protein>
    <recommendedName>
        <fullName evidence="3">DUF6534 domain-containing protein</fullName>
    </recommendedName>
</protein>
<feature type="domain" description="DUF6534" evidence="3">
    <location>
        <begin position="173"/>
        <end position="255"/>
    </location>
</feature>
<dbReference type="PANTHER" id="PTHR40465:SF1">
    <property type="entry name" value="DUF6534 DOMAIN-CONTAINING PROTEIN"/>
    <property type="match status" value="1"/>
</dbReference>
<feature type="transmembrane region" description="Helical" evidence="2">
    <location>
        <begin position="234"/>
        <end position="252"/>
    </location>
</feature>
<dbReference type="AlphaFoldDB" id="A0A9W8MXT3"/>
<feature type="transmembrane region" description="Helical" evidence="2">
    <location>
        <begin position="125"/>
        <end position="146"/>
    </location>
</feature>
<dbReference type="PANTHER" id="PTHR40465">
    <property type="entry name" value="CHROMOSOME 1, WHOLE GENOME SHOTGUN SEQUENCE"/>
    <property type="match status" value="1"/>
</dbReference>
<dbReference type="Proteomes" id="UP001148786">
    <property type="component" value="Unassembled WGS sequence"/>
</dbReference>
<evidence type="ECO:0000256" key="2">
    <source>
        <dbReference type="SAM" id="Phobius"/>
    </source>
</evidence>
<feature type="transmembrane region" description="Helical" evidence="2">
    <location>
        <begin position="90"/>
        <end position="113"/>
    </location>
</feature>
<feature type="compositionally biased region" description="Polar residues" evidence="1">
    <location>
        <begin position="336"/>
        <end position="354"/>
    </location>
</feature>
<keyword evidence="2" id="KW-0812">Transmembrane</keyword>
<keyword evidence="5" id="KW-1185">Reference proteome</keyword>
<feature type="transmembrane region" description="Helical" evidence="2">
    <location>
        <begin position="12"/>
        <end position="37"/>
    </location>
</feature>
<keyword evidence="2" id="KW-1133">Transmembrane helix</keyword>
<feature type="transmembrane region" description="Helical" evidence="2">
    <location>
        <begin position="207"/>
        <end position="228"/>
    </location>
</feature>
<reference evidence="4" key="1">
    <citation type="submission" date="2022-07" db="EMBL/GenBank/DDBJ databases">
        <title>Genome Sequence of Agrocybe chaxingu.</title>
        <authorList>
            <person name="Buettner E."/>
        </authorList>
    </citation>
    <scope>NUCLEOTIDE SEQUENCE</scope>
    <source>
        <strain evidence="4">MP-N11</strain>
    </source>
</reference>
<feature type="region of interest" description="Disordered" evidence="1">
    <location>
        <begin position="335"/>
        <end position="354"/>
    </location>
</feature>
<dbReference type="OrthoDB" id="2536347at2759"/>
<sequence>MEIDGSFAQTLAGSLILAAYFNWGLLGILIIQIYTYYLAFPKDRTFTKVLVYTVLVLEVAQTAITSHDVFVALASHFGSDSALDGIHEHWLSIPVAGGLTGGIGQLFFAYRIWNMSSKGSRGGPVIISILAVASICSALVASAAFFRAKTFSGLLSNASGSLAAIGVWNGFGAICDITIALVMPYYLMRHGTGLNSTHVMIVNLIRLIIETGVLTAVFAILHLCLYFANHQIFVVPGLTISKIYGNTMLVILNNRIKIVDGRVPADQSQVEFEQRLSGSFQSVKTNSKPRNTSRVIVSKDRLTFRLDHFDESRGPLQLPSRLNTDVEAVEKEIQIASGSNLSPDKTESPFQDQRQLSFDLEHAIKTGKAL</sequence>
<proteinExistence type="predicted"/>
<evidence type="ECO:0000313" key="4">
    <source>
        <dbReference type="EMBL" id="KAJ3514698.1"/>
    </source>
</evidence>
<keyword evidence="2" id="KW-0472">Membrane</keyword>
<dbReference type="EMBL" id="JANKHO010000132">
    <property type="protein sequence ID" value="KAJ3514698.1"/>
    <property type="molecule type" value="Genomic_DNA"/>
</dbReference>
<dbReference type="Pfam" id="PF20152">
    <property type="entry name" value="DUF6534"/>
    <property type="match status" value="1"/>
</dbReference>
<dbReference type="InterPro" id="IPR045339">
    <property type="entry name" value="DUF6534"/>
</dbReference>
<evidence type="ECO:0000256" key="1">
    <source>
        <dbReference type="SAM" id="MobiDB-lite"/>
    </source>
</evidence>
<evidence type="ECO:0000259" key="3">
    <source>
        <dbReference type="Pfam" id="PF20152"/>
    </source>
</evidence>
<accession>A0A9W8MXT3</accession>
<organism evidence="4 5">
    <name type="scientific">Agrocybe chaxingu</name>
    <dbReference type="NCBI Taxonomy" id="84603"/>
    <lineage>
        <taxon>Eukaryota</taxon>
        <taxon>Fungi</taxon>
        <taxon>Dikarya</taxon>
        <taxon>Basidiomycota</taxon>
        <taxon>Agaricomycotina</taxon>
        <taxon>Agaricomycetes</taxon>
        <taxon>Agaricomycetidae</taxon>
        <taxon>Agaricales</taxon>
        <taxon>Agaricineae</taxon>
        <taxon>Strophariaceae</taxon>
        <taxon>Agrocybe</taxon>
    </lineage>
</organism>
<feature type="transmembrane region" description="Helical" evidence="2">
    <location>
        <begin position="166"/>
        <end position="187"/>
    </location>
</feature>